<dbReference type="Pfam" id="PF03466">
    <property type="entry name" value="LysR_substrate"/>
    <property type="match status" value="1"/>
</dbReference>
<protein>
    <submittedName>
        <fullName evidence="6">LysR family transcriptional regulator</fullName>
    </submittedName>
</protein>
<evidence type="ECO:0000256" key="4">
    <source>
        <dbReference type="ARBA" id="ARBA00023163"/>
    </source>
</evidence>
<evidence type="ECO:0000313" key="6">
    <source>
        <dbReference type="EMBL" id="CZZ93214.1"/>
    </source>
</evidence>
<proteinExistence type="inferred from homology"/>
<dbReference type="PANTHER" id="PTHR30537">
    <property type="entry name" value="HTH-TYPE TRANSCRIPTIONAL REGULATOR"/>
    <property type="match status" value="1"/>
</dbReference>
<dbReference type="FunFam" id="1.10.10.10:FF:000001">
    <property type="entry name" value="LysR family transcriptional regulator"/>
    <property type="match status" value="1"/>
</dbReference>
<reference evidence="6 7" key="1">
    <citation type="submission" date="2016-03" db="EMBL/GenBank/DDBJ databases">
        <authorList>
            <consortium name="Pathogen Informatics"/>
        </authorList>
    </citation>
    <scope>NUCLEOTIDE SEQUENCE [LARGE SCALE GENOMIC DNA]</scope>
    <source>
        <strain evidence="6 7">NCTC13364</strain>
    </source>
</reference>
<evidence type="ECO:0000256" key="3">
    <source>
        <dbReference type="ARBA" id="ARBA00023125"/>
    </source>
</evidence>
<evidence type="ECO:0000256" key="2">
    <source>
        <dbReference type="ARBA" id="ARBA00023015"/>
    </source>
</evidence>
<keyword evidence="2" id="KW-0805">Transcription regulation</keyword>
<dbReference type="InterPro" id="IPR000847">
    <property type="entry name" value="LysR_HTH_N"/>
</dbReference>
<name>A0A146AV53_9BORD</name>
<dbReference type="PANTHER" id="PTHR30537:SF26">
    <property type="entry name" value="GLYCINE CLEAVAGE SYSTEM TRANSCRIPTIONAL ACTIVATOR"/>
    <property type="match status" value="1"/>
</dbReference>
<dbReference type="Gene3D" id="1.10.10.10">
    <property type="entry name" value="Winged helix-like DNA-binding domain superfamily/Winged helix DNA-binding domain"/>
    <property type="match status" value="1"/>
</dbReference>
<evidence type="ECO:0000259" key="5">
    <source>
        <dbReference type="PROSITE" id="PS50931"/>
    </source>
</evidence>
<dbReference type="InterPro" id="IPR036388">
    <property type="entry name" value="WH-like_DNA-bd_sf"/>
</dbReference>
<dbReference type="SUPFAM" id="SSF46785">
    <property type="entry name" value="Winged helix' DNA-binding domain"/>
    <property type="match status" value="1"/>
</dbReference>
<dbReference type="GO" id="GO:0003700">
    <property type="term" value="F:DNA-binding transcription factor activity"/>
    <property type="evidence" value="ECO:0007669"/>
    <property type="project" value="InterPro"/>
</dbReference>
<keyword evidence="3" id="KW-0238">DNA-binding</keyword>
<dbReference type="Pfam" id="PF00126">
    <property type="entry name" value="HTH_1"/>
    <property type="match status" value="1"/>
</dbReference>
<dbReference type="PRINTS" id="PR00039">
    <property type="entry name" value="HTHLYSR"/>
</dbReference>
<dbReference type="InterPro" id="IPR036390">
    <property type="entry name" value="WH_DNA-bd_sf"/>
</dbReference>
<dbReference type="InterPro" id="IPR005119">
    <property type="entry name" value="LysR_subst-bd"/>
</dbReference>
<gene>
    <name evidence="6" type="primary">gcvA_1</name>
    <name evidence="6" type="ORF">SAMEA1982600_00161</name>
</gene>
<accession>A0A146AV53</accession>
<evidence type="ECO:0000256" key="1">
    <source>
        <dbReference type="ARBA" id="ARBA00009437"/>
    </source>
</evidence>
<dbReference type="Gene3D" id="3.40.190.10">
    <property type="entry name" value="Periplasmic binding protein-like II"/>
    <property type="match status" value="2"/>
</dbReference>
<organism evidence="6 7">
    <name type="scientific">Bordetella ansorpii</name>
    <dbReference type="NCBI Taxonomy" id="288768"/>
    <lineage>
        <taxon>Bacteria</taxon>
        <taxon>Pseudomonadati</taxon>
        <taxon>Pseudomonadota</taxon>
        <taxon>Betaproteobacteria</taxon>
        <taxon>Burkholderiales</taxon>
        <taxon>Alcaligenaceae</taxon>
        <taxon>Bordetella</taxon>
    </lineage>
</organism>
<comment type="similarity">
    <text evidence="1">Belongs to the LysR transcriptional regulatory family.</text>
</comment>
<keyword evidence="4" id="KW-0804">Transcription</keyword>
<dbReference type="GO" id="GO:0043565">
    <property type="term" value="F:sequence-specific DNA binding"/>
    <property type="evidence" value="ECO:0007669"/>
    <property type="project" value="TreeGrafter"/>
</dbReference>
<feature type="domain" description="HTH lysR-type" evidence="5">
    <location>
        <begin position="35"/>
        <end position="92"/>
    </location>
</feature>
<evidence type="ECO:0000313" key="7">
    <source>
        <dbReference type="Proteomes" id="UP000077037"/>
    </source>
</evidence>
<dbReference type="GO" id="GO:0006351">
    <property type="term" value="P:DNA-templated transcription"/>
    <property type="evidence" value="ECO:0007669"/>
    <property type="project" value="TreeGrafter"/>
</dbReference>
<dbReference type="InterPro" id="IPR058163">
    <property type="entry name" value="LysR-type_TF_proteobact-type"/>
</dbReference>
<dbReference type="EMBL" id="FKBS01000002">
    <property type="protein sequence ID" value="CZZ93214.1"/>
    <property type="molecule type" value="Genomic_DNA"/>
</dbReference>
<dbReference type="Proteomes" id="UP000077037">
    <property type="component" value="Unassembled WGS sequence"/>
</dbReference>
<dbReference type="PROSITE" id="PS50931">
    <property type="entry name" value="HTH_LYSR"/>
    <property type="match status" value="1"/>
</dbReference>
<dbReference type="AlphaFoldDB" id="A0A146AV53"/>
<dbReference type="SUPFAM" id="SSF53850">
    <property type="entry name" value="Periplasmic binding protein-like II"/>
    <property type="match status" value="1"/>
</dbReference>
<sequence length="325" mass="35678">MQLIKLHNVLTYANVESVLRRTTGIASIRMRNGIPNLSALQAFEASARLGSFSRAAEELALTHSAVYRQVASLEARLGVQLFTRVRRRIVLTDHGAEYAGRIRHHLDQIEKDTFGLVSRTGMGRSLHIAVVPTLATTWLIPRLAAFQRQHPDITVSLSVRTLPFQFKDHPFDAALYHGDGLWPGTQGALLFPEGELVPVCAPALADVAKSRGGTLALPHLHLASRPDAWRHWYEANRLAYGPNAAGGPRYELFSMVMAAVQAGLGVGLIPRFLARPALDAGTLAMPVPYALAVPQGYFFCYPQTDDRSEALRVFESWLKAEAATP</sequence>